<accession>A0A6J5WCF0</accession>
<dbReference type="Proteomes" id="UP000507245">
    <property type="component" value="Unassembled WGS sequence"/>
</dbReference>
<dbReference type="SUPFAM" id="SSF49764">
    <property type="entry name" value="HSP20-like chaperones"/>
    <property type="match status" value="1"/>
</dbReference>
<organism evidence="1 2">
    <name type="scientific">Prunus armeniaca</name>
    <name type="common">Apricot</name>
    <name type="synonym">Armeniaca vulgaris</name>
    <dbReference type="NCBI Taxonomy" id="36596"/>
    <lineage>
        <taxon>Eukaryota</taxon>
        <taxon>Viridiplantae</taxon>
        <taxon>Streptophyta</taxon>
        <taxon>Embryophyta</taxon>
        <taxon>Tracheophyta</taxon>
        <taxon>Spermatophyta</taxon>
        <taxon>Magnoliopsida</taxon>
        <taxon>eudicotyledons</taxon>
        <taxon>Gunneridae</taxon>
        <taxon>Pentapetalae</taxon>
        <taxon>rosids</taxon>
        <taxon>fabids</taxon>
        <taxon>Rosales</taxon>
        <taxon>Rosaceae</taxon>
        <taxon>Amygdaloideae</taxon>
        <taxon>Amygdaleae</taxon>
        <taxon>Prunus</taxon>
    </lineage>
</organism>
<evidence type="ECO:0000313" key="1">
    <source>
        <dbReference type="EMBL" id="CAB4298021.1"/>
    </source>
</evidence>
<keyword evidence="2" id="KW-1185">Reference proteome</keyword>
<name>A0A6J5WCF0_PRUAR</name>
<proteinExistence type="predicted"/>
<reference evidence="2" key="1">
    <citation type="journal article" date="2020" name="Genome Biol.">
        <title>Gamete binning: chromosome-level and haplotype-resolved genome assembly enabled by high-throughput single-cell sequencing of gamete genomes.</title>
        <authorList>
            <person name="Campoy J.A."/>
            <person name="Sun H."/>
            <person name="Goel M."/>
            <person name="Jiao W.-B."/>
            <person name="Folz-Donahue K."/>
            <person name="Wang N."/>
            <person name="Rubio M."/>
            <person name="Liu C."/>
            <person name="Kukat C."/>
            <person name="Ruiz D."/>
            <person name="Huettel B."/>
            <person name="Schneeberger K."/>
        </authorList>
    </citation>
    <scope>NUCLEOTIDE SEQUENCE [LARGE SCALE GENOMIC DNA]</scope>
    <source>
        <strain evidence="2">cv. Rojo Pasion</strain>
    </source>
</reference>
<protein>
    <submittedName>
        <fullName evidence="1">Uncharacterized protein</fullName>
    </submittedName>
</protein>
<evidence type="ECO:0000313" key="2">
    <source>
        <dbReference type="Proteomes" id="UP000507245"/>
    </source>
</evidence>
<dbReference type="InterPro" id="IPR008978">
    <property type="entry name" value="HSP20-like_chaperone"/>
</dbReference>
<sequence length="67" mass="8222">MEENDNVLVLSRERRRDKEIKESGVKYVRMERRIGKFMRKFVLPIWLRARVGGAGFWVHWGGWWSWE</sequence>
<dbReference type="OrthoDB" id="1726741at2759"/>
<gene>
    <name evidence="1" type="ORF">ORAREDHAP_LOCUS10155</name>
</gene>
<dbReference type="EMBL" id="CAEKKB010000001">
    <property type="protein sequence ID" value="CAB4298021.1"/>
    <property type="molecule type" value="Genomic_DNA"/>
</dbReference>
<dbReference type="Gene3D" id="2.60.40.790">
    <property type="match status" value="1"/>
</dbReference>
<dbReference type="AlphaFoldDB" id="A0A6J5WCF0"/>